<comment type="caution">
    <text evidence="3">The sequence shown here is derived from an EMBL/GenBank/DDBJ whole genome shotgun (WGS) entry which is preliminary data.</text>
</comment>
<comment type="similarity">
    <text evidence="2">Belongs to the short-chain dehydrogenases/reductases (SDR) family.</text>
</comment>
<name>A0A150SR48_SORCE</name>
<dbReference type="AlphaFoldDB" id="A0A150SR48"/>
<dbReference type="InterPro" id="IPR002347">
    <property type="entry name" value="SDR_fam"/>
</dbReference>
<proteinExistence type="inferred from homology"/>
<dbReference type="PANTHER" id="PTHR43157:SF31">
    <property type="entry name" value="PHOSPHATIDYLINOSITOL-GLYCAN BIOSYNTHESIS CLASS F PROTEIN"/>
    <property type="match status" value="1"/>
</dbReference>
<dbReference type="InterPro" id="IPR036291">
    <property type="entry name" value="NAD(P)-bd_dom_sf"/>
</dbReference>
<evidence type="ECO:0000256" key="2">
    <source>
        <dbReference type="RuleBase" id="RU000363"/>
    </source>
</evidence>
<dbReference type="Pfam" id="PF00106">
    <property type="entry name" value="adh_short"/>
    <property type="match status" value="1"/>
</dbReference>
<protein>
    <recommendedName>
        <fullName evidence="5">Short-chain dehydrogenase</fullName>
    </recommendedName>
</protein>
<dbReference type="PANTHER" id="PTHR43157">
    <property type="entry name" value="PHOSPHATIDYLINOSITOL-GLYCAN BIOSYNTHESIS CLASS F PROTEIN-RELATED"/>
    <property type="match status" value="1"/>
</dbReference>
<dbReference type="Proteomes" id="UP000075635">
    <property type="component" value="Unassembled WGS sequence"/>
</dbReference>
<evidence type="ECO:0008006" key="5">
    <source>
        <dbReference type="Google" id="ProtNLM"/>
    </source>
</evidence>
<dbReference type="PRINTS" id="PR00080">
    <property type="entry name" value="SDRFAMILY"/>
</dbReference>
<dbReference type="Gene3D" id="3.40.50.720">
    <property type="entry name" value="NAD(P)-binding Rossmann-like Domain"/>
    <property type="match status" value="1"/>
</dbReference>
<evidence type="ECO:0000313" key="4">
    <source>
        <dbReference type="Proteomes" id="UP000075635"/>
    </source>
</evidence>
<dbReference type="PRINTS" id="PR00081">
    <property type="entry name" value="GDHRDH"/>
</dbReference>
<dbReference type="SUPFAM" id="SSF51735">
    <property type="entry name" value="NAD(P)-binding Rossmann-fold domains"/>
    <property type="match status" value="1"/>
</dbReference>
<dbReference type="CDD" id="cd05327">
    <property type="entry name" value="retinol-DH_like_SDR_c_like"/>
    <property type="match status" value="1"/>
</dbReference>
<evidence type="ECO:0000256" key="1">
    <source>
        <dbReference type="ARBA" id="ARBA00023002"/>
    </source>
</evidence>
<reference evidence="3 4" key="1">
    <citation type="submission" date="2014-02" db="EMBL/GenBank/DDBJ databases">
        <title>The small core and large imbalanced accessory genome model reveals a collaborative survival strategy of Sorangium cellulosum strains in nature.</title>
        <authorList>
            <person name="Han K."/>
            <person name="Peng R."/>
            <person name="Blom J."/>
            <person name="Li Y.-Z."/>
        </authorList>
    </citation>
    <scope>NUCLEOTIDE SEQUENCE [LARGE SCALE GENOMIC DNA]</scope>
    <source>
        <strain evidence="3 4">So0011-07</strain>
    </source>
</reference>
<dbReference type="GO" id="GO:0016491">
    <property type="term" value="F:oxidoreductase activity"/>
    <property type="evidence" value="ECO:0007669"/>
    <property type="project" value="UniProtKB-KW"/>
</dbReference>
<keyword evidence="1" id="KW-0560">Oxidoreductase</keyword>
<organism evidence="3 4">
    <name type="scientific">Sorangium cellulosum</name>
    <name type="common">Polyangium cellulosum</name>
    <dbReference type="NCBI Taxonomy" id="56"/>
    <lineage>
        <taxon>Bacteria</taxon>
        <taxon>Pseudomonadati</taxon>
        <taxon>Myxococcota</taxon>
        <taxon>Polyangia</taxon>
        <taxon>Polyangiales</taxon>
        <taxon>Polyangiaceae</taxon>
        <taxon>Sorangium</taxon>
    </lineage>
</organism>
<accession>A0A150SR48</accession>
<evidence type="ECO:0000313" key="3">
    <source>
        <dbReference type="EMBL" id="KYF94931.1"/>
    </source>
</evidence>
<gene>
    <name evidence="3" type="ORF">BE17_34470</name>
</gene>
<dbReference type="EMBL" id="JEMB01000691">
    <property type="protein sequence ID" value="KYF94931.1"/>
    <property type="molecule type" value="Genomic_DNA"/>
</dbReference>
<sequence length="275" mass="29484">MNGKVCVVTGGNTGIGKETARGLAQRGARVVLASRDTGRGEAARDDIARTTGSKDVEVMALDLASKASIRAFAEKLRAKHDRLDVLVNNAGVWQRSRAATRDGIEATFGVNHVGTCLLTQELLPLLKQSAPSRIVVLSSKLHYRGQMGWDDLQFERRKYGAGAAYSQSKLANVLFTKALARRLEGTGVTVNAVHPGVVATELMRGFPKMAVKLFNLFLLTPEQGAACSLHVATAPELAGVTGEYFEKSRIVPAATAALDEAAQERLWKLTETLAA</sequence>